<dbReference type="InterPro" id="IPR051065">
    <property type="entry name" value="Ras-related_GTPase"/>
</dbReference>
<dbReference type="Pfam" id="PF00071">
    <property type="entry name" value="Ras"/>
    <property type="match status" value="1"/>
</dbReference>
<comment type="caution">
    <text evidence="6">The sequence shown here is derived from an EMBL/GenBank/DDBJ whole genome shotgun (WGS) entry which is preliminary data.</text>
</comment>
<dbReference type="PRINTS" id="PR00449">
    <property type="entry name" value="RASTRNSFRMNG"/>
</dbReference>
<accession>A0A5N5T8Z4</accession>
<feature type="compositionally biased region" description="Low complexity" evidence="5">
    <location>
        <begin position="114"/>
        <end position="129"/>
    </location>
</feature>
<comment type="similarity">
    <text evidence="1">Belongs to the small GTPase superfamily. Ras family.</text>
</comment>
<evidence type="ECO:0000256" key="3">
    <source>
        <dbReference type="ARBA" id="ARBA00022801"/>
    </source>
</evidence>
<dbReference type="PROSITE" id="PS51421">
    <property type="entry name" value="RAS"/>
    <property type="match status" value="1"/>
</dbReference>
<dbReference type="GO" id="GO:0003925">
    <property type="term" value="F:G protein activity"/>
    <property type="evidence" value="ECO:0007669"/>
    <property type="project" value="UniProtKB-EC"/>
</dbReference>
<dbReference type="SUPFAM" id="SSF52540">
    <property type="entry name" value="P-loop containing nucleoside triphosphate hydrolases"/>
    <property type="match status" value="1"/>
</dbReference>
<feature type="region of interest" description="Disordered" evidence="5">
    <location>
        <begin position="1"/>
        <end position="26"/>
    </location>
</feature>
<dbReference type="EC" id="3.6.5.2" evidence="2"/>
<evidence type="ECO:0000256" key="5">
    <source>
        <dbReference type="SAM" id="MobiDB-lite"/>
    </source>
</evidence>
<feature type="compositionally biased region" description="Acidic residues" evidence="5">
    <location>
        <begin position="9"/>
        <end position="26"/>
    </location>
</feature>
<organism evidence="6 7">
    <name type="scientific">Armadillidium nasatum</name>
    <dbReference type="NCBI Taxonomy" id="96803"/>
    <lineage>
        <taxon>Eukaryota</taxon>
        <taxon>Metazoa</taxon>
        <taxon>Ecdysozoa</taxon>
        <taxon>Arthropoda</taxon>
        <taxon>Crustacea</taxon>
        <taxon>Multicrustacea</taxon>
        <taxon>Malacostraca</taxon>
        <taxon>Eumalacostraca</taxon>
        <taxon>Peracarida</taxon>
        <taxon>Isopoda</taxon>
        <taxon>Oniscidea</taxon>
        <taxon>Crinocheta</taxon>
        <taxon>Armadillidiidae</taxon>
        <taxon>Armadillidium</taxon>
    </lineage>
</organism>
<dbReference type="AlphaFoldDB" id="A0A5N5T8Z4"/>
<dbReference type="GO" id="GO:0005525">
    <property type="term" value="F:GTP binding"/>
    <property type="evidence" value="ECO:0007669"/>
    <property type="project" value="InterPro"/>
</dbReference>
<keyword evidence="3" id="KW-0378">Hydrolase</keyword>
<dbReference type="Gene3D" id="3.40.50.300">
    <property type="entry name" value="P-loop containing nucleotide triphosphate hydrolases"/>
    <property type="match status" value="1"/>
</dbReference>
<protein>
    <recommendedName>
        <fullName evidence="2">small monomeric GTPase</fullName>
        <ecNumber evidence="2">3.6.5.2</ecNumber>
    </recommendedName>
</protein>
<keyword evidence="7" id="KW-1185">Reference proteome</keyword>
<name>A0A5N5T8Z4_9CRUS</name>
<evidence type="ECO:0000313" key="6">
    <source>
        <dbReference type="EMBL" id="KAB7502757.1"/>
    </source>
</evidence>
<feature type="region of interest" description="Disordered" evidence="5">
    <location>
        <begin position="48"/>
        <end position="129"/>
    </location>
</feature>
<evidence type="ECO:0000256" key="4">
    <source>
        <dbReference type="ARBA" id="ARBA00048098"/>
    </source>
</evidence>
<evidence type="ECO:0000313" key="7">
    <source>
        <dbReference type="Proteomes" id="UP000326759"/>
    </source>
</evidence>
<dbReference type="SMART" id="SM00173">
    <property type="entry name" value="RAS"/>
    <property type="match status" value="1"/>
</dbReference>
<dbReference type="InterPro" id="IPR027417">
    <property type="entry name" value="P-loop_NTPase"/>
</dbReference>
<dbReference type="InterPro" id="IPR001806">
    <property type="entry name" value="Small_GTPase"/>
</dbReference>
<gene>
    <name evidence="6" type="primary">Rerg</name>
    <name evidence="6" type="ORF">Anas_12590</name>
</gene>
<proteinExistence type="inferred from homology"/>
<comment type="catalytic activity">
    <reaction evidence="4">
        <text>GTP + H2O = GDP + phosphate + H(+)</text>
        <dbReference type="Rhea" id="RHEA:19669"/>
        <dbReference type="ChEBI" id="CHEBI:15377"/>
        <dbReference type="ChEBI" id="CHEBI:15378"/>
        <dbReference type="ChEBI" id="CHEBI:37565"/>
        <dbReference type="ChEBI" id="CHEBI:43474"/>
        <dbReference type="ChEBI" id="CHEBI:58189"/>
        <dbReference type="EC" id="3.6.5.2"/>
    </reaction>
</comment>
<dbReference type="EMBL" id="SEYY01006781">
    <property type="protein sequence ID" value="KAB7502757.1"/>
    <property type="molecule type" value="Genomic_DNA"/>
</dbReference>
<reference evidence="6 7" key="1">
    <citation type="journal article" date="2019" name="PLoS Biol.">
        <title>Sex chromosomes control vertical transmission of feminizing Wolbachia symbionts in an isopod.</title>
        <authorList>
            <person name="Becking T."/>
            <person name="Chebbi M.A."/>
            <person name="Giraud I."/>
            <person name="Moumen B."/>
            <person name="Laverre T."/>
            <person name="Caubet Y."/>
            <person name="Peccoud J."/>
            <person name="Gilbert C."/>
            <person name="Cordaux R."/>
        </authorList>
    </citation>
    <scope>NUCLEOTIDE SEQUENCE [LARGE SCALE GENOMIC DNA]</scope>
    <source>
        <strain evidence="6">ANa2</strain>
        <tissue evidence="6">Whole body excluding digestive tract and cuticle</tissue>
    </source>
</reference>
<dbReference type="OrthoDB" id="18798at2759"/>
<sequence length="212" mass="23410">MNNISCLIDESDEEREDVSNETDNEDECNDKIRINVIEEDEQIAKIIEKAKLDPLKSGSSPRRGSKGNIFCKVGSPARSFSFNTTRDKVKTSSKMAPPKSPPVLIKRPKSPQTLSASQNSLSSNGSPLSKRSLGLPDSKLVVLGSPSVGKSAIVVRIMTGRFIWEYDPTLEAVYRYNTTVDDDQAIIEILDTAGMLAFVNLRCARLESSEKW</sequence>
<dbReference type="PANTHER" id="PTHR45704">
    <property type="entry name" value="RAS-LIKE FAMILY MEMBER 11"/>
    <property type="match status" value="1"/>
</dbReference>
<evidence type="ECO:0000256" key="2">
    <source>
        <dbReference type="ARBA" id="ARBA00011984"/>
    </source>
</evidence>
<dbReference type="Proteomes" id="UP000326759">
    <property type="component" value="Unassembled WGS sequence"/>
</dbReference>
<evidence type="ECO:0000256" key="1">
    <source>
        <dbReference type="ARBA" id="ARBA00008344"/>
    </source>
</evidence>